<dbReference type="Proteomes" id="UP001165083">
    <property type="component" value="Unassembled WGS sequence"/>
</dbReference>
<dbReference type="SUPFAM" id="SSF48403">
    <property type="entry name" value="Ankyrin repeat"/>
    <property type="match status" value="1"/>
</dbReference>
<name>A0A9W6TAM9_9STRA</name>
<evidence type="ECO:0000313" key="1">
    <source>
        <dbReference type="EMBL" id="GMF10912.1"/>
    </source>
</evidence>
<proteinExistence type="predicted"/>
<sequence length="613" mass="68308">MELSSMLAVDGSRLWTSVAVVYRECILKRSGEQLPHVARRIDRFLDDRTSSWTLSALYERTASPHCMRLLVDRRPAPEPLYREWEFNEVVAQAARNGDLSSLKWLAETYLPDGPLSSAANAAAASGELQILQWLHKVHQNRVHWGGMDWCEAIRGRQTDLIKWLREFVAPAPEATWKLVFDTAAAGYLELMQWLLTQDEAAVGAALRGACSGRQWGIVNWLATHCNPTPLADCVSVAAKDGDLLFLQWMHRKGLVHSFASAVPISAASGRLEILKWLYEEVEERELTADCMDQAASGGYLKVVEWLDARDCPATTSAMDGAAAAGFLGVMQWFHVNRLEGCTVAAMNGAAERGHLKVVKWLHTNRNEGCSVSAMEKAAGNGHLEVVQWLHSHRSEGCTERAMDWAAKGGHLNVVKWLHENRSEGCSTAAMNWAAYGGHLETMKWLHHNRSEGCTSKAMCLASAGGHLDILKWLQTIKGKPLGSHTVDMAAAGGHMRVLEWLYANGAASCTPSAMRDAVLGGHVPVMLFLYNNYGHEPCEEGICLLRDDWKDTELRFVGMIQWLMEKFGEELEGVNFSVNRADWATNKWMKEHSMNQIEVEDEIIFWECGPVTL</sequence>
<accession>A0A9W6TAM9</accession>
<keyword evidence="2" id="KW-1185">Reference proteome</keyword>
<protein>
    <submittedName>
        <fullName evidence="1">Unnamed protein product</fullName>
    </submittedName>
</protein>
<dbReference type="PANTHER" id="PTHR46586:SF3">
    <property type="entry name" value="ANKYRIN REPEAT-CONTAINING PROTEIN"/>
    <property type="match status" value="1"/>
</dbReference>
<dbReference type="InterPro" id="IPR002110">
    <property type="entry name" value="Ankyrin_rpt"/>
</dbReference>
<organism evidence="1 2">
    <name type="scientific">Phytophthora lilii</name>
    <dbReference type="NCBI Taxonomy" id="2077276"/>
    <lineage>
        <taxon>Eukaryota</taxon>
        <taxon>Sar</taxon>
        <taxon>Stramenopiles</taxon>
        <taxon>Oomycota</taxon>
        <taxon>Peronosporomycetes</taxon>
        <taxon>Peronosporales</taxon>
        <taxon>Peronosporaceae</taxon>
        <taxon>Phytophthora</taxon>
    </lineage>
</organism>
<dbReference type="OrthoDB" id="151517at2759"/>
<dbReference type="InterPro" id="IPR052050">
    <property type="entry name" value="SecEffector_AnkRepeat"/>
</dbReference>
<dbReference type="InterPro" id="IPR036770">
    <property type="entry name" value="Ankyrin_rpt-contain_sf"/>
</dbReference>
<dbReference type="PANTHER" id="PTHR46586">
    <property type="entry name" value="ANKYRIN REPEAT-CONTAINING PROTEIN"/>
    <property type="match status" value="1"/>
</dbReference>
<comment type="caution">
    <text evidence="1">The sequence shown here is derived from an EMBL/GenBank/DDBJ whole genome shotgun (WGS) entry which is preliminary data.</text>
</comment>
<dbReference type="SUPFAM" id="SSF140860">
    <property type="entry name" value="Pseudo ankyrin repeat-like"/>
    <property type="match status" value="1"/>
</dbReference>
<reference evidence="1" key="1">
    <citation type="submission" date="2023-04" db="EMBL/GenBank/DDBJ databases">
        <title>Phytophthora lilii NBRC 32176.</title>
        <authorList>
            <person name="Ichikawa N."/>
            <person name="Sato H."/>
            <person name="Tonouchi N."/>
        </authorList>
    </citation>
    <scope>NUCLEOTIDE SEQUENCE</scope>
    <source>
        <strain evidence="1">NBRC 32176</strain>
    </source>
</reference>
<dbReference type="Gene3D" id="1.25.40.20">
    <property type="entry name" value="Ankyrin repeat-containing domain"/>
    <property type="match status" value="2"/>
</dbReference>
<dbReference type="Pfam" id="PF12796">
    <property type="entry name" value="Ank_2"/>
    <property type="match status" value="1"/>
</dbReference>
<dbReference type="Pfam" id="PF13637">
    <property type="entry name" value="Ank_4"/>
    <property type="match status" value="1"/>
</dbReference>
<dbReference type="AlphaFoldDB" id="A0A9W6TAM9"/>
<evidence type="ECO:0000313" key="2">
    <source>
        <dbReference type="Proteomes" id="UP001165083"/>
    </source>
</evidence>
<gene>
    <name evidence="1" type="ORF">Plil01_000167000</name>
</gene>
<dbReference type="EMBL" id="BSXW01000057">
    <property type="protein sequence ID" value="GMF10912.1"/>
    <property type="molecule type" value="Genomic_DNA"/>
</dbReference>